<dbReference type="PANTHER" id="PTHR24304:SF2">
    <property type="entry name" value="24-HYDROXYCHOLESTEROL 7-ALPHA-HYDROXYLASE"/>
    <property type="match status" value="1"/>
</dbReference>
<evidence type="ECO:0000256" key="4">
    <source>
        <dbReference type="ARBA" id="ARBA00022723"/>
    </source>
</evidence>
<comment type="similarity">
    <text evidence="2">Belongs to the cytochrome P450 family.</text>
</comment>
<dbReference type="InterPro" id="IPR001128">
    <property type="entry name" value="Cyt_P450"/>
</dbReference>
<dbReference type="Proteomes" id="UP000800092">
    <property type="component" value="Unassembled WGS sequence"/>
</dbReference>
<dbReference type="SUPFAM" id="SSF48264">
    <property type="entry name" value="Cytochrome P450"/>
    <property type="match status" value="1"/>
</dbReference>
<gene>
    <name evidence="7" type="ORF">EV356DRAFT_562079</name>
</gene>
<dbReference type="GO" id="GO:0020037">
    <property type="term" value="F:heme binding"/>
    <property type="evidence" value="ECO:0007669"/>
    <property type="project" value="InterPro"/>
</dbReference>
<evidence type="ECO:0000313" key="8">
    <source>
        <dbReference type="Proteomes" id="UP000800092"/>
    </source>
</evidence>
<keyword evidence="3 6" id="KW-0349">Heme</keyword>
<dbReference type="InterPro" id="IPR036396">
    <property type="entry name" value="Cyt_P450_sf"/>
</dbReference>
<dbReference type="GO" id="GO:0005506">
    <property type="term" value="F:iron ion binding"/>
    <property type="evidence" value="ECO:0007669"/>
    <property type="project" value="InterPro"/>
</dbReference>
<evidence type="ECO:0000256" key="5">
    <source>
        <dbReference type="ARBA" id="ARBA00023004"/>
    </source>
</evidence>
<evidence type="ECO:0000256" key="3">
    <source>
        <dbReference type="ARBA" id="ARBA00022617"/>
    </source>
</evidence>
<dbReference type="GO" id="GO:0008395">
    <property type="term" value="F:steroid hydroxylase activity"/>
    <property type="evidence" value="ECO:0007669"/>
    <property type="project" value="TreeGrafter"/>
</dbReference>
<comment type="cofactor">
    <cofactor evidence="1 6">
        <name>heme</name>
        <dbReference type="ChEBI" id="CHEBI:30413"/>
    </cofactor>
</comment>
<evidence type="ECO:0000256" key="2">
    <source>
        <dbReference type="ARBA" id="ARBA00010617"/>
    </source>
</evidence>
<name>A0A6A6GUM3_VIRVR</name>
<keyword evidence="8" id="KW-1185">Reference proteome</keyword>
<dbReference type="Gene3D" id="1.10.630.10">
    <property type="entry name" value="Cytochrome P450"/>
    <property type="match status" value="1"/>
</dbReference>
<dbReference type="GO" id="GO:0016705">
    <property type="term" value="F:oxidoreductase activity, acting on paired donors, with incorporation or reduction of molecular oxygen"/>
    <property type="evidence" value="ECO:0007669"/>
    <property type="project" value="InterPro"/>
</dbReference>
<reference evidence="7" key="1">
    <citation type="journal article" date="2020" name="Stud. Mycol.">
        <title>101 Dothideomycetes genomes: a test case for predicting lifestyles and emergence of pathogens.</title>
        <authorList>
            <person name="Haridas S."/>
            <person name="Albert R."/>
            <person name="Binder M."/>
            <person name="Bloem J."/>
            <person name="Labutti K."/>
            <person name="Salamov A."/>
            <person name="Andreopoulos B."/>
            <person name="Baker S."/>
            <person name="Barry K."/>
            <person name="Bills G."/>
            <person name="Bluhm B."/>
            <person name="Cannon C."/>
            <person name="Castanera R."/>
            <person name="Culley D."/>
            <person name="Daum C."/>
            <person name="Ezra D."/>
            <person name="Gonzalez J."/>
            <person name="Henrissat B."/>
            <person name="Kuo A."/>
            <person name="Liang C."/>
            <person name="Lipzen A."/>
            <person name="Lutzoni F."/>
            <person name="Magnuson J."/>
            <person name="Mondo S."/>
            <person name="Nolan M."/>
            <person name="Ohm R."/>
            <person name="Pangilinan J."/>
            <person name="Park H.-J."/>
            <person name="Ramirez L."/>
            <person name="Alfaro M."/>
            <person name="Sun H."/>
            <person name="Tritt A."/>
            <person name="Yoshinaga Y."/>
            <person name="Zwiers L.-H."/>
            <person name="Turgeon B."/>
            <person name="Goodwin S."/>
            <person name="Spatafora J."/>
            <person name="Crous P."/>
            <person name="Grigoriev I."/>
        </authorList>
    </citation>
    <scope>NUCLEOTIDE SEQUENCE</scope>
    <source>
        <strain evidence="7">Tuck. ex Michener</strain>
    </source>
</reference>
<dbReference type="PRINTS" id="PR00465">
    <property type="entry name" value="EP450IV"/>
</dbReference>
<dbReference type="EMBL" id="ML991863">
    <property type="protein sequence ID" value="KAF2229464.1"/>
    <property type="molecule type" value="Genomic_DNA"/>
</dbReference>
<dbReference type="CDD" id="cd11040">
    <property type="entry name" value="CYP7_CYP8-like"/>
    <property type="match status" value="1"/>
</dbReference>
<protein>
    <submittedName>
        <fullName evidence="7">Cytochrome P450</fullName>
    </submittedName>
</protein>
<sequence length="535" mass="60020">MLKEALHPLYEQLRISPASIASSTAVKIVVCFIASWLLWRIWAFTVHPLVRPNAPKELPYWIPGHATAFIADAQALIERGKAYFNDNGEPFTITCGGRKLYILTTPEDVAEVYRNNATLSWDAMLNELFVGFGVRPSVIHKIWEKLPVDVLQKGRPELDPAKVQHLSSAHSTLDLYKRQLLPGPRFEKINETLTGYISSSLQWTPVSATYGSSEKRRIECISLRDFCSNILVDAITRTLFGDGIYDIEPRMTQCISDFNEDAWMLVFNYPQGKNSKLSKARNQLLKAFVAYIRGPKEIRRGQAWLIQTTIEEQMAMDINDEDRAALLLMIYWAANINPYKLAFWMLSYILFDPSLLATLRTETRPAYDPTTGTIANPSHLLTACPLLDSVYNEVLRIVNGALSARKIIAPTVIGGKTLTAPNTILIAFRQLQYNRRIFGSDPAAFDSARFLREPSLRSSASFRPFGGGVNYCPGRFLARQEMLVFVALVLQRFEVTLAASRPGQVFPELDTSTPALGINSAKAGMDLFIDLEETA</sequence>
<organism evidence="7 8">
    <name type="scientific">Viridothelium virens</name>
    <name type="common">Speckled blister lichen</name>
    <name type="synonym">Trypethelium virens</name>
    <dbReference type="NCBI Taxonomy" id="1048519"/>
    <lineage>
        <taxon>Eukaryota</taxon>
        <taxon>Fungi</taxon>
        <taxon>Dikarya</taxon>
        <taxon>Ascomycota</taxon>
        <taxon>Pezizomycotina</taxon>
        <taxon>Dothideomycetes</taxon>
        <taxon>Dothideomycetes incertae sedis</taxon>
        <taxon>Trypetheliales</taxon>
        <taxon>Trypetheliaceae</taxon>
        <taxon>Viridothelium</taxon>
    </lineage>
</organism>
<feature type="binding site" description="axial binding residue" evidence="6">
    <location>
        <position position="472"/>
    </location>
    <ligand>
        <name>heme</name>
        <dbReference type="ChEBI" id="CHEBI:30413"/>
    </ligand>
    <ligandPart>
        <name>Fe</name>
        <dbReference type="ChEBI" id="CHEBI:18248"/>
    </ligandPart>
</feature>
<evidence type="ECO:0000256" key="1">
    <source>
        <dbReference type="ARBA" id="ARBA00001971"/>
    </source>
</evidence>
<dbReference type="OrthoDB" id="1470350at2759"/>
<dbReference type="InterPro" id="IPR002403">
    <property type="entry name" value="Cyt_P450_E_grp-IV"/>
</dbReference>
<evidence type="ECO:0000313" key="7">
    <source>
        <dbReference type="EMBL" id="KAF2229464.1"/>
    </source>
</evidence>
<keyword evidence="5 6" id="KW-0408">Iron</keyword>
<keyword evidence="4 6" id="KW-0479">Metal-binding</keyword>
<proteinExistence type="inferred from homology"/>
<dbReference type="Pfam" id="PF00067">
    <property type="entry name" value="p450"/>
    <property type="match status" value="1"/>
</dbReference>
<evidence type="ECO:0000256" key="6">
    <source>
        <dbReference type="PIRSR" id="PIRSR602403-1"/>
    </source>
</evidence>
<dbReference type="PANTHER" id="PTHR24304">
    <property type="entry name" value="CYTOCHROME P450 FAMILY 7"/>
    <property type="match status" value="1"/>
</dbReference>
<dbReference type="InterPro" id="IPR050529">
    <property type="entry name" value="CYP450_sterol_14alpha_dmase"/>
</dbReference>
<accession>A0A6A6GUM3</accession>
<dbReference type="AlphaFoldDB" id="A0A6A6GUM3"/>